<dbReference type="AlphaFoldDB" id="A0A699URT6"/>
<feature type="non-terminal residue" evidence="2">
    <location>
        <position position="1"/>
    </location>
</feature>
<comment type="caution">
    <text evidence="2">The sequence shown here is derived from an EMBL/GenBank/DDBJ whole genome shotgun (WGS) entry which is preliminary data.</text>
</comment>
<name>A0A699URT6_TANCI</name>
<proteinExistence type="predicted"/>
<accession>A0A699URT6</accession>
<reference evidence="2" key="1">
    <citation type="journal article" date="2019" name="Sci. Rep.">
        <title>Draft genome of Tanacetum cinerariifolium, the natural source of mosquito coil.</title>
        <authorList>
            <person name="Yamashiro T."/>
            <person name="Shiraishi A."/>
            <person name="Satake H."/>
            <person name="Nakayama K."/>
        </authorList>
    </citation>
    <scope>NUCLEOTIDE SEQUENCE</scope>
</reference>
<dbReference type="EMBL" id="BKCJ011347894">
    <property type="protein sequence ID" value="GFD23849.1"/>
    <property type="molecule type" value="Genomic_DNA"/>
</dbReference>
<feature type="region of interest" description="Disordered" evidence="1">
    <location>
        <begin position="44"/>
        <end position="78"/>
    </location>
</feature>
<sequence length="92" mass="9832">AIRRPAIRASYSASLLVALNLNLRAYVNSVPFGFVIIRPAPEPSMHEDPSVKSIHGSESSSLSSMGVSRGSSFRSSTMNSARICPLIDVLSL</sequence>
<evidence type="ECO:0000256" key="1">
    <source>
        <dbReference type="SAM" id="MobiDB-lite"/>
    </source>
</evidence>
<gene>
    <name evidence="2" type="ORF">Tci_895818</name>
</gene>
<organism evidence="2">
    <name type="scientific">Tanacetum cinerariifolium</name>
    <name type="common">Dalmatian daisy</name>
    <name type="synonym">Chrysanthemum cinerariifolium</name>
    <dbReference type="NCBI Taxonomy" id="118510"/>
    <lineage>
        <taxon>Eukaryota</taxon>
        <taxon>Viridiplantae</taxon>
        <taxon>Streptophyta</taxon>
        <taxon>Embryophyta</taxon>
        <taxon>Tracheophyta</taxon>
        <taxon>Spermatophyta</taxon>
        <taxon>Magnoliopsida</taxon>
        <taxon>eudicotyledons</taxon>
        <taxon>Gunneridae</taxon>
        <taxon>Pentapetalae</taxon>
        <taxon>asterids</taxon>
        <taxon>campanulids</taxon>
        <taxon>Asterales</taxon>
        <taxon>Asteraceae</taxon>
        <taxon>Asteroideae</taxon>
        <taxon>Anthemideae</taxon>
        <taxon>Anthemidinae</taxon>
        <taxon>Tanacetum</taxon>
    </lineage>
</organism>
<feature type="compositionally biased region" description="Low complexity" evidence="1">
    <location>
        <begin position="53"/>
        <end position="78"/>
    </location>
</feature>
<protein>
    <submittedName>
        <fullName evidence="2">Uncharacterized protein</fullName>
    </submittedName>
</protein>
<evidence type="ECO:0000313" key="2">
    <source>
        <dbReference type="EMBL" id="GFD23849.1"/>
    </source>
</evidence>